<organism evidence="1 2">
    <name type="scientific">Vermiconidia calcicola</name>
    <dbReference type="NCBI Taxonomy" id="1690605"/>
    <lineage>
        <taxon>Eukaryota</taxon>
        <taxon>Fungi</taxon>
        <taxon>Dikarya</taxon>
        <taxon>Ascomycota</taxon>
        <taxon>Pezizomycotina</taxon>
        <taxon>Dothideomycetes</taxon>
        <taxon>Dothideomycetidae</taxon>
        <taxon>Mycosphaerellales</taxon>
        <taxon>Extremaceae</taxon>
        <taxon>Vermiconidia</taxon>
    </lineage>
</organism>
<protein>
    <submittedName>
        <fullName evidence="1">Uncharacterized protein</fullName>
    </submittedName>
</protein>
<dbReference type="Proteomes" id="UP001281147">
    <property type="component" value="Unassembled WGS sequence"/>
</dbReference>
<evidence type="ECO:0000313" key="2">
    <source>
        <dbReference type="Proteomes" id="UP001281147"/>
    </source>
</evidence>
<keyword evidence="2" id="KW-1185">Reference proteome</keyword>
<gene>
    <name evidence="1" type="ORF">LTR37_012043</name>
</gene>
<name>A0ACC3N1H4_9PEZI</name>
<accession>A0ACC3N1H4</accession>
<reference evidence="1" key="1">
    <citation type="submission" date="2023-07" db="EMBL/GenBank/DDBJ databases">
        <title>Black Yeasts Isolated from many extreme environments.</title>
        <authorList>
            <person name="Coleine C."/>
            <person name="Stajich J.E."/>
            <person name="Selbmann L."/>
        </authorList>
    </citation>
    <scope>NUCLEOTIDE SEQUENCE</scope>
    <source>
        <strain evidence="1">CCFEE 5714</strain>
    </source>
</reference>
<proteinExistence type="predicted"/>
<comment type="caution">
    <text evidence="1">The sequence shown here is derived from an EMBL/GenBank/DDBJ whole genome shotgun (WGS) entry which is preliminary data.</text>
</comment>
<sequence>MSEPITRTASAAGSVVSIPTPLRHPTPDLNSLQGAFVKNIAKLERTAEEMSASGSDLDEEIRRRSRGNSVQSSNNGDISVVRPSMTERLGSTRSTRSGSYGRNIVDVNGAARWGGYSPGGYVTSPVGSASGSWSHSASLSRVTSASKSSRLAQVSEPMQEGRPLDSPLRPSFSVHEDDEEEEEEMAHLVQARSREPSQSSFALRYDEIAGEIEQSLQDIPPSPPKNPAQLHHDHALERLEVGGTETPPDRPRSTDTFREAQVAFQDFDGVHFSPDTDELVELDEYGNEIRRVSARSTSGALSIEAASLLRTPRARPISYAAPPPDEDMVYYPAPVPRMLNLPKRLSQLPAASVQAKRRSQVLSQLPQHAKAGAPWLAQEEGARSSEESAWRGQHRRGSGSSGVLPRGFLNERMSTNMSNLPPQLRANMYFEHQPIQQDVEIKSESAVATFDSILEASATAPAHAFTDHPFAGDVRKSVYSMERTKRQSTATIATHSTPEKKPKKRRSSSIGALLKRTRSSDELTNTLRKRGSRASVLTDLDFNEGGNKLRKRKSLLSLGDELDREEDAVRTPADEIEEPNLRSSRSSGLIAGAQNSSPMEDDDRRVSRAPTVMSSGYRLDNAEAIEDDPKEEAAQEDDAEGEPLFVQPSTLLAELQVRKAQQKSRSRTAATAFPNGMHSTLLELDAVEEINKRKRKNQRIALAWEDPHQRALDEDVDKGDEDVPLGMLFSAKDGVKGRKTTARRDWDRPVGLMEKREMEDNEPLSNRRNRLRGGSPTRGRAPNNASRSQLNLAEPQDGAAANVEGENREEAEEEGETLGERLRRLRTKEALDGAIADVAPKEGERPKSTFTDDVISQFGGLDVKNKDRATPDPSTKAGASPQPPDEEETLGQRRARLQREREASGAHSRNVSDGSNRPPMLRSASSLANLLSANPIGQRPSAKTYESAQGTLLHANQQLQAKHKNQLQSTNMRSSSYGMGMPLVDSRVQQHGGPVNAGGLLSGHQSRAPAGGFAAGTYNNGMGGIQMQQTATPMSYGGNPGISNGGYFASPTAGMGGYGNPHQGMMGYQQQPQMRPQQQQMPSMMIFPHQQQQYPSMMNPNAYNALNGYGGAGNSYIPQTMGGGTYASFAQNNNMMTGNVGGVNMGMAYAGAGGMAMPLPPGMGGLTEADLNPNQRAAIDRWRMSVAQQ</sequence>
<dbReference type="EMBL" id="JAUTXU010000109">
    <property type="protein sequence ID" value="KAK3707548.1"/>
    <property type="molecule type" value="Genomic_DNA"/>
</dbReference>
<evidence type="ECO:0000313" key="1">
    <source>
        <dbReference type="EMBL" id="KAK3707548.1"/>
    </source>
</evidence>